<proteinExistence type="inferred from homology"/>
<organism evidence="14 15">
    <name type="scientific">Thermogymnomonas acidicola</name>
    <dbReference type="NCBI Taxonomy" id="399579"/>
    <lineage>
        <taxon>Archaea</taxon>
        <taxon>Methanobacteriati</taxon>
        <taxon>Thermoplasmatota</taxon>
        <taxon>Thermoplasmata</taxon>
        <taxon>Thermoplasmatales</taxon>
        <taxon>Thermogymnomonas</taxon>
    </lineage>
</organism>
<feature type="binding site" evidence="10">
    <location>
        <position position="167"/>
    </location>
    <ligand>
        <name>NAD(+)</name>
        <dbReference type="ChEBI" id="CHEBI:57540"/>
    </ligand>
</feature>
<dbReference type="NCBIfam" id="TIGR01546">
    <property type="entry name" value="GAPDH-II_archae"/>
    <property type="match status" value="1"/>
</dbReference>
<dbReference type="InterPro" id="IPR020828">
    <property type="entry name" value="GlycerAld_3-P_DH_NAD(P)-bd"/>
</dbReference>
<dbReference type="InterPro" id="IPR006436">
    <property type="entry name" value="Glyceraldehyde-3-P_DH_2_arc"/>
</dbReference>
<dbReference type="PROSITE" id="PS00071">
    <property type="entry name" value="GAPDH"/>
    <property type="match status" value="1"/>
</dbReference>
<evidence type="ECO:0000256" key="4">
    <source>
        <dbReference type="ARBA" id="ARBA00022857"/>
    </source>
</evidence>
<comment type="subcellular location">
    <subcellularLocation>
        <location evidence="10 12">Cytoplasm</location>
    </subcellularLocation>
</comment>
<evidence type="ECO:0000313" key="15">
    <source>
        <dbReference type="Proteomes" id="UP000632195"/>
    </source>
</evidence>
<dbReference type="SUPFAM" id="SSF55347">
    <property type="entry name" value="Glyceraldehyde-3-phosphate dehydrogenase-like, C-terminal domain"/>
    <property type="match status" value="1"/>
</dbReference>
<dbReference type="SUPFAM" id="SSF51735">
    <property type="entry name" value="NAD(P)-binding Rossmann-fold domains"/>
    <property type="match status" value="1"/>
</dbReference>
<dbReference type="GO" id="GO:0004365">
    <property type="term" value="F:glyceraldehyde-3-phosphate dehydrogenase (NAD+) (phosphorylating) activity"/>
    <property type="evidence" value="ECO:0007669"/>
    <property type="project" value="UniProtKB-UniRule"/>
</dbReference>
<comment type="subunit">
    <text evidence="3 10 12">Homotetramer.</text>
</comment>
<dbReference type="HAMAP" id="MF_00559">
    <property type="entry name" value="G3P_dehdrog_arch"/>
    <property type="match status" value="1"/>
</dbReference>
<dbReference type="Gene3D" id="3.40.50.720">
    <property type="entry name" value="NAD(P)-binding Rossmann-like Domain"/>
    <property type="match status" value="1"/>
</dbReference>
<evidence type="ECO:0000256" key="3">
    <source>
        <dbReference type="ARBA" id="ARBA00011881"/>
    </source>
</evidence>
<name>A0AA37BQQ2_9ARCH</name>
<sequence length="339" mass="36834">MIRVGINGYGTIGRRVANAVQLQRDMKVVGIVKTRPDYVARVASSRFSIFVPDESYLKAFDDAGIKVKGVLSDLIRMSDVVVDATPEGQGKKNTPMYRTAGVKAVFQGGEEAGVADVSFNAYSCFDSAVGKSSARVVSCNTTGLARSLHALHSEFGVEHVDGTIIRRATDPNDHKKGPINALEPSLKIPSHHAPDLRTVLPVDIDTVAIKAPTTLMHIHVLNVTLKKEVQQSDVISAFSSRRRIMLVDGKDGVSSTAQVMDLARELGRDRSDMYELVIWRDAVRVSGRRVSYIQAVHQESDVVPENVDAIRALMGSMERDASIDATDSSLNIGGMKIYG</sequence>
<dbReference type="CDD" id="cd02278">
    <property type="entry name" value="GAPDH_II_N"/>
    <property type="match status" value="1"/>
</dbReference>
<dbReference type="Pfam" id="PF02800">
    <property type="entry name" value="Gp_dh_C"/>
    <property type="match status" value="1"/>
</dbReference>
<dbReference type="GO" id="GO:0051287">
    <property type="term" value="F:NAD binding"/>
    <property type="evidence" value="ECO:0007669"/>
    <property type="project" value="UniProtKB-UniRule"/>
</dbReference>
<comment type="catalytic activity">
    <reaction evidence="8 10 12">
        <text>D-glyceraldehyde 3-phosphate + phosphate + NADP(+) = (2R)-3-phospho-glyceroyl phosphate + NADPH + H(+)</text>
        <dbReference type="Rhea" id="RHEA:10296"/>
        <dbReference type="ChEBI" id="CHEBI:15378"/>
        <dbReference type="ChEBI" id="CHEBI:43474"/>
        <dbReference type="ChEBI" id="CHEBI:57604"/>
        <dbReference type="ChEBI" id="CHEBI:57783"/>
        <dbReference type="ChEBI" id="CHEBI:58349"/>
        <dbReference type="ChEBI" id="CHEBI:59776"/>
        <dbReference type="EC" id="1.2.1.59"/>
    </reaction>
</comment>
<feature type="binding site" evidence="10">
    <location>
        <position position="298"/>
    </location>
    <ligand>
        <name>NAD(+)</name>
        <dbReference type="ChEBI" id="CHEBI:57540"/>
    </ligand>
</feature>
<dbReference type="InterPro" id="IPR020831">
    <property type="entry name" value="GlycerAld/Erythrose_P_DH"/>
</dbReference>
<feature type="binding site" evidence="10">
    <location>
        <begin position="138"/>
        <end position="140"/>
    </location>
    <ligand>
        <name>D-glyceraldehyde 3-phosphate</name>
        <dbReference type="ChEBI" id="CHEBI:59776"/>
    </ligand>
</feature>
<dbReference type="GO" id="GO:0008839">
    <property type="term" value="F:4-hydroxy-tetrahydrodipicolinate reductase"/>
    <property type="evidence" value="ECO:0007669"/>
    <property type="project" value="InterPro"/>
</dbReference>
<comment type="caution">
    <text evidence="14">The sequence shown here is derived from an EMBL/GenBank/DDBJ whole genome shotgun (WGS) entry which is preliminary data.</text>
</comment>
<comment type="catalytic activity">
    <reaction evidence="9 10 12">
        <text>D-glyceraldehyde 3-phosphate + phosphate + NAD(+) = (2R)-3-phospho-glyceroyl phosphate + NADH + H(+)</text>
        <dbReference type="Rhea" id="RHEA:10300"/>
        <dbReference type="ChEBI" id="CHEBI:15378"/>
        <dbReference type="ChEBI" id="CHEBI:43474"/>
        <dbReference type="ChEBI" id="CHEBI:57540"/>
        <dbReference type="ChEBI" id="CHEBI:57604"/>
        <dbReference type="ChEBI" id="CHEBI:57945"/>
        <dbReference type="ChEBI" id="CHEBI:59776"/>
        <dbReference type="EC" id="1.2.1.59"/>
    </reaction>
</comment>
<evidence type="ECO:0000313" key="14">
    <source>
        <dbReference type="EMBL" id="GGM70240.1"/>
    </source>
</evidence>
<feature type="binding site" evidence="10">
    <location>
        <begin position="192"/>
        <end position="193"/>
    </location>
    <ligand>
        <name>D-glyceraldehyde 3-phosphate</name>
        <dbReference type="ChEBI" id="CHEBI:59776"/>
    </ligand>
</feature>
<feature type="domain" description="Glyceraldehyde 3-phosphate dehydrogenase NAD(P) binding" evidence="13">
    <location>
        <begin position="2"/>
        <end position="139"/>
    </location>
</feature>
<keyword evidence="7 10" id="KW-0324">Glycolysis</keyword>
<dbReference type="GO" id="GO:0050661">
    <property type="term" value="F:NADP binding"/>
    <property type="evidence" value="ECO:0007669"/>
    <property type="project" value="UniProtKB-UniRule"/>
</dbReference>
<dbReference type="CDD" id="cd18127">
    <property type="entry name" value="GAPDH_II_C"/>
    <property type="match status" value="1"/>
</dbReference>
<dbReference type="GO" id="GO:0006096">
    <property type="term" value="P:glycolytic process"/>
    <property type="evidence" value="ECO:0007669"/>
    <property type="project" value="UniProtKB-UniRule"/>
</dbReference>
<evidence type="ECO:0000256" key="10">
    <source>
        <dbReference type="HAMAP-Rule" id="MF_00559"/>
    </source>
</evidence>
<reference evidence="14" key="1">
    <citation type="journal article" date="2014" name="Int. J. Syst. Evol. Microbiol.">
        <title>Complete genome sequence of Corynebacterium casei LMG S-19264T (=DSM 44701T), isolated from a smear-ripened cheese.</title>
        <authorList>
            <consortium name="US DOE Joint Genome Institute (JGI-PGF)"/>
            <person name="Walter F."/>
            <person name="Albersmeier A."/>
            <person name="Kalinowski J."/>
            <person name="Ruckert C."/>
        </authorList>
    </citation>
    <scope>NUCLEOTIDE SEQUENCE</scope>
    <source>
        <strain evidence="14">JCM 13583</strain>
    </source>
</reference>
<evidence type="ECO:0000256" key="12">
    <source>
        <dbReference type="RuleBase" id="RU003388"/>
    </source>
</evidence>
<evidence type="ECO:0000256" key="8">
    <source>
        <dbReference type="ARBA" id="ARBA00048067"/>
    </source>
</evidence>
<dbReference type="EMBL" id="BMNY01000001">
    <property type="protein sequence ID" value="GGM70240.1"/>
    <property type="molecule type" value="Genomic_DNA"/>
</dbReference>
<comment type="pathway">
    <text evidence="1 10 12">Carbohydrate degradation; glycolysis; pyruvate from D-glyceraldehyde 3-phosphate: step 1/5.</text>
</comment>
<dbReference type="Proteomes" id="UP000632195">
    <property type="component" value="Unassembled WGS sequence"/>
</dbReference>
<keyword evidence="10 12" id="KW-0963">Cytoplasm</keyword>
<dbReference type="InterPro" id="IPR020830">
    <property type="entry name" value="GlycerAld_3-P_DH_AS"/>
</dbReference>
<dbReference type="NCBIfam" id="NF003251">
    <property type="entry name" value="PRK04207.1"/>
    <property type="match status" value="1"/>
</dbReference>
<evidence type="ECO:0000259" key="13">
    <source>
        <dbReference type="SMART" id="SM00846"/>
    </source>
</evidence>
<feature type="binding site" evidence="10">
    <location>
        <position position="109"/>
    </location>
    <ligand>
        <name>NAD(+)</name>
        <dbReference type="ChEBI" id="CHEBI:57540"/>
    </ligand>
</feature>
<comment type="similarity">
    <text evidence="2 10 12">Belongs to the glyceraldehyde-3-phosphate dehydrogenase family.</text>
</comment>
<feature type="active site" description="Nucleophile" evidence="10 11">
    <location>
        <position position="139"/>
    </location>
</feature>
<dbReference type="PIRSF" id="PIRSF000149">
    <property type="entry name" value="GAP_DH"/>
    <property type="match status" value="1"/>
</dbReference>
<gene>
    <name evidence="10" type="primary">gap</name>
    <name evidence="14" type="ORF">GCM10007108_05430</name>
</gene>
<evidence type="ECO:0000256" key="5">
    <source>
        <dbReference type="ARBA" id="ARBA00023002"/>
    </source>
</evidence>
<dbReference type="AlphaFoldDB" id="A0AA37BQQ2"/>
<evidence type="ECO:0000256" key="9">
    <source>
        <dbReference type="ARBA" id="ARBA00048853"/>
    </source>
</evidence>
<evidence type="ECO:0000256" key="6">
    <source>
        <dbReference type="ARBA" id="ARBA00023027"/>
    </source>
</evidence>
<dbReference type="RefSeq" id="WP_188680104.1">
    <property type="nucleotide sequence ID" value="NZ_BMNY01000001.1"/>
</dbReference>
<keyword evidence="5 10" id="KW-0560">Oxidoreductase</keyword>
<dbReference type="Pfam" id="PF01113">
    <property type="entry name" value="DapB_N"/>
    <property type="match status" value="1"/>
</dbReference>
<feature type="binding site" evidence="10">
    <location>
        <begin position="11"/>
        <end position="12"/>
    </location>
    <ligand>
        <name>NAD(+)</name>
        <dbReference type="ChEBI" id="CHEBI:57540"/>
    </ligand>
</feature>
<reference evidence="14" key="2">
    <citation type="submission" date="2022-09" db="EMBL/GenBank/DDBJ databases">
        <authorList>
            <person name="Sun Q."/>
            <person name="Ohkuma M."/>
        </authorList>
    </citation>
    <scope>NUCLEOTIDE SEQUENCE</scope>
    <source>
        <strain evidence="14">JCM 13583</strain>
    </source>
</reference>
<dbReference type="InterPro" id="IPR020829">
    <property type="entry name" value="GlycerAld_3-P_DH_cat"/>
</dbReference>
<dbReference type="GO" id="GO:0009089">
    <property type="term" value="P:lysine biosynthetic process via diaminopimelate"/>
    <property type="evidence" value="ECO:0007669"/>
    <property type="project" value="InterPro"/>
</dbReference>
<evidence type="ECO:0000256" key="7">
    <source>
        <dbReference type="ARBA" id="ARBA00023152"/>
    </source>
</evidence>
<keyword evidence="6 10" id="KW-0520">NAD</keyword>
<keyword evidence="4 10" id="KW-0521">NADP</keyword>
<dbReference type="EC" id="1.2.1.59" evidence="10 12"/>
<protein>
    <recommendedName>
        <fullName evidence="10 12">Glyceraldehyde-3-phosphate dehydrogenase</fullName>
        <shortName evidence="10">GAPDH</shortName>
        <ecNumber evidence="10 12">1.2.1.59</ecNumber>
    </recommendedName>
    <alternativeName>
        <fullName evidence="10">NAD(P)-dependent glyceraldehyde-3-phosphate dehydrogenase</fullName>
    </alternativeName>
</protein>
<evidence type="ECO:0000256" key="2">
    <source>
        <dbReference type="ARBA" id="ARBA00007406"/>
    </source>
</evidence>
<dbReference type="InterPro" id="IPR036291">
    <property type="entry name" value="NAD(P)-bd_dom_sf"/>
</dbReference>
<keyword evidence="15" id="KW-1185">Reference proteome</keyword>
<evidence type="ECO:0000256" key="1">
    <source>
        <dbReference type="ARBA" id="ARBA00004869"/>
    </source>
</evidence>
<dbReference type="InterPro" id="IPR000846">
    <property type="entry name" value="DapB_N"/>
</dbReference>
<dbReference type="Gene3D" id="3.30.360.10">
    <property type="entry name" value="Dihydrodipicolinate Reductase, domain 2"/>
    <property type="match status" value="1"/>
</dbReference>
<dbReference type="GO" id="GO:0005737">
    <property type="term" value="C:cytoplasm"/>
    <property type="evidence" value="ECO:0007669"/>
    <property type="project" value="UniProtKB-SubCell"/>
</dbReference>
<evidence type="ECO:0000256" key="11">
    <source>
        <dbReference type="PIRSR" id="PIRSR000149-1"/>
    </source>
</evidence>
<accession>A0AA37BQQ2</accession>
<dbReference type="SMART" id="SM00846">
    <property type="entry name" value="Gp_dh_N"/>
    <property type="match status" value="1"/>
</dbReference>